<feature type="compositionally biased region" description="Basic and acidic residues" evidence="8">
    <location>
        <begin position="34"/>
        <end position="46"/>
    </location>
</feature>
<dbReference type="InterPro" id="IPR005467">
    <property type="entry name" value="His_kinase_dom"/>
</dbReference>
<dbReference type="Gene3D" id="1.10.287.130">
    <property type="match status" value="1"/>
</dbReference>
<dbReference type="InterPro" id="IPR036097">
    <property type="entry name" value="HisK_dim/P_sf"/>
</dbReference>
<dbReference type="Pfam" id="PF00512">
    <property type="entry name" value="HisKA"/>
    <property type="match status" value="1"/>
</dbReference>
<dbReference type="EMBL" id="BGKI01000004">
    <property type="protein sequence ID" value="GBH34118.1"/>
    <property type="molecule type" value="Genomic_DNA"/>
</dbReference>
<dbReference type="GO" id="GO:0000155">
    <property type="term" value="F:phosphorelay sensor kinase activity"/>
    <property type="evidence" value="ECO:0007669"/>
    <property type="project" value="InterPro"/>
</dbReference>
<evidence type="ECO:0000256" key="5">
    <source>
        <dbReference type="ARBA" id="ARBA00022840"/>
    </source>
</evidence>
<dbReference type="InterPro" id="IPR003594">
    <property type="entry name" value="HATPase_dom"/>
</dbReference>
<dbReference type="Proteomes" id="UP000245829">
    <property type="component" value="Unassembled WGS sequence"/>
</dbReference>
<evidence type="ECO:0000256" key="3">
    <source>
        <dbReference type="ARBA" id="ARBA00022741"/>
    </source>
</evidence>
<dbReference type="InterPro" id="IPR003661">
    <property type="entry name" value="HisK_dim/P_dom"/>
</dbReference>
<dbReference type="PANTHER" id="PTHR43065">
    <property type="entry name" value="SENSOR HISTIDINE KINASE"/>
    <property type="match status" value="1"/>
</dbReference>
<dbReference type="PANTHER" id="PTHR43065:SF10">
    <property type="entry name" value="PEROXIDE STRESS-ACTIVATED HISTIDINE KINASE MAK3"/>
    <property type="match status" value="1"/>
</dbReference>
<evidence type="ECO:0000313" key="11">
    <source>
        <dbReference type="Proteomes" id="UP000245829"/>
    </source>
</evidence>
<dbReference type="InterPro" id="IPR004358">
    <property type="entry name" value="Sig_transdc_His_kin-like_C"/>
</dbReference>
<sequence length="372" mass="42038">MLILYTSPMRKYLVRKNFDENNTDPMNAPNRTVFYERERKSYEHNTQKSSSESEEEIETTASLIQTKKMDLEEGQPLLNSEAKRIFQDSLTALNAADKQRNDIIYMQLESEKKISQELNRKLHANLSKIASAEVELIKRKNQLEDELHEKTKQLVNSERMAAIGELSGRLAHELRTPLTVIKGSVGVLKLRKGTEIDNFVMERLALMEESVSRMNHQVEQVLNYVQKIPLDKKDVSLKQVLQKSLSLIQRNPNITILTPKNDITFNCDSIKMEIIFGNLLLNAVQAIGTESGQIAIELGETEDSIKITVQDSGSGVPDEVGEKIFEPLVSLRQDGTGLGLSSVKNVVEQHNGKISFTNNPTKFTVVFPKVTR</sequence>
<keyword evidence="4" id="KW-0418">Kinase</keyword>
<keyword evidence="1" id="KW-0597">Phosphoprotein</keyword>
<comment type="caution">
    <text evidence="10">The sequence shown here is derived from an EMBL/GenBank/DDBJ whole genome shotgun (WGS) entry which is preliminary data.</text>
</comment>
<dbReference type="SMART" id="SM00387">
    <property type="entry name" value="HATPase_c"/>
    <property type="match status" value="1"/>
</dbReference>
<dbReference type="AlphaFoldDB" id="A0A2S2KRP8"/>
<dbReference type="Gene3D" id="3.30.565.10">
    <property type="entry name" value="Histidine kinase-like ATPase, C-terminal domain"/>
    <property type="match status" value="1"/>
</dbReference>
<keyword evidence="2" id="KW-0808">Transferase</keyword>
<organism evidence="10 11">
    <name type="scientific">Nitrosopumilus zosterae</name>
    <dbReference type="NCBI Taxonomy" id="718286"/>
    <lineage>
        <taxon>Archaea</taxon>
        <taxon>Nitrososphaerota</taxon>
        <taxon>Nitrososphaeria</taxon>
        <taxon>Nitrosopumilales</taxon>
        <taxon>Nitrosopumilaceae</taxon>
        <taxon>Nitrosopumilus</taxon>
    </lineage>
</organism>
<evidence type="ECO:0000256" key="8">
    <source>
        <dbReference type="SAM" id="MobiDB-lite"/>
    </source>
</evidence>
<dbReference type="SUPFAM" id="SSF47384">
    <property type="entry name" value="Homodimeric domain of signal transducing histidine kinase"/>
    <property type="match status" value="1"/>
</dbReference>
<dbReference type="SMART" id="SM00388">
    <property type="entry name" value="HisKA"/>
    <property type="match status" value="1"/>
</dbReference>
<evidence type="ECO:0000259" key="9">
    <source>
        <dbReference type="PROSITE" id="PS50109"/>
    </source>
</evidence>
<dbReference type="PROSITE" id="PS50109">
    <property type="entry name" value="HIS_KIN"/>
    <property type="match status" value="1"/>
</dbReference>
<feature type="domain" description="Histidine kinase" evidence="9">
    <location>
        <begin position="169"/>
        <end position="371"/>
    </location>
</feature>
<dbReference type="SUPFAM" id="SSF55874">
    <property type="entry name" value="ATPase domain of HSP90 chaperone/DNA topoisomerase II/histidine kinase"/>
    <property type="match status" value="1"/>
</dbReference>
<evidence type="ECO:0000256" key="6">
    <source>
        <dbReference type="ARBA" id="ARBA00023012"/>
    </source>
</evidence>
<evidence type="ECO:0000256" key="2">
    <source>
        <dbReference type="ARBA" id="ARBA00022679"/>
    </source>
</evidence>
<dbReference type="Pfam" id="PF02518">
    <property type="entry name" value="HATPase_c"/>
    <property type="match status" value="1"/>
</dbReference>
<protein>
    <recommendedName>
        <fullName evidence="9">Histidine kinase domain-containing protein</fullName>
    </recommendedName>
</protein>
<keyword evidence="7" id="KW-0175">Coiled coil</keyword>
<feature type="coiled-coil region" evidence="7">
    <location>
        <begin position="133"/>
        <end position="160"/>
    </location>
</feature>
<keyword evidence="3" id="KW-0547">Nucleotide-binding</keyword>
<reference evidence="10 11" key="1">
    <citation type="submission" date="2018-05" db="EMBL/GenBank/DDBJ databases">
        <title>genome sequencing of Nitrosopumilus sp. NM25.</title>
        <authorList>
            <person name="Mori K."/>
            <person name="Nakagawa T."/>
        </authorList>
    </citation>
    <scope>NUCLEOTIDE SEQUENCE [LARGE SCALE GENOMIC DNA]</scope>
    <source>
        <strain evidence="10 11">NM25</strain>
    </source>
</reference>
<evidence type="ECO:0000313" key="10">
    <source>
        <dbReference type="EMBL" id="GBH34118.1"/>
    </source>
</evidence>
<dbReference type="CDD" id="cd00082">
    <property type="entry name" value="HisKA"/>
    <property type="match status" value="1"/>
</dbReference>
<gene>
    <name evidence="10" type="ORF">NZNM25_09090</name>
</gene>
<evidence type="ECO:0000256" key="1">
    <source>
        <dbReference type="ARBA" id="ARBA00022553"/>
    </source>
</evidence>
<keyword evidence="6" id="KW-0902">Two-component regulatory system</keyword>
<keyword evidence="11" id="KW-1185">Reference proteome</keyword>
<accession>A0A2S2KRP8</accession>
<dbReference type="PRINTS" id="PR00344">
    <property type="entry name" value="BCTRLSENSOR"/>
</dbReference>
<dbReference type="GO" id="GO:0005524">
    <property type="term" value="F:ATP binding"/>
    <property type="evidence" value="ECO:0007669"/>
    <property type="project" value="UniProtKB-KW"/>
</dbReference>
<name>A0A2S2KRP8_9ARCH</name>
<evidence type="ECO:0000256" key="4">
    <source>
        <dbReference type="ARBA" id="ARBA00022777"/>
    </source>
</evidence>
<proteinExistence type="predicted"/>
<keyword evidence="5" id="KW-0067">ATP-binding</keyword>
<feature type="region of interest" description="Disordered" evidence="8">
    <location>
        <begin position="19"/>
        <end position="60"/>
    </location>
</feature>
<dbReference type="InterPro" id="IPR036890">
    <property type="entry name" value="HATPase_C_sf"/>
</dbReference>
<evidence type="ECO:0000256" key="7">
    <source>
        <dbReference type="SAM" id="Coils"/>
    </source>
</evidence>